<proteinExistence type="predicted"/>
<name>A0ABY6HYP1_9ARCH</name>
<accession>A0ABY6HYP1</accession>
<evidence type="ECO:0008006" key="3">
    <source>
        <dbReference type="Google" id="ProtNLM"/>
    </source>
</evidence>
<organism evidence="1 2">
    <name type="scientific">Candidatus Lokiarchaeum ossiferum</name>
    <dbReference type="NCBI Taxonomy" id="2951803"/>
    <lineage>
        <taxon>Archaea</taxon>
        <taxon>Promethearchaeati</taxon>
        <taxon>Promethearchaeota</taxon>
        <taxon>Promethearchaeia</taxon>
        <taxon>Promethearchaeales</taxon>
        <taxon>Promethearchaeaceae</taxon>
        <taxon>Candidatus Lokiarchaeum</taxon>
    </lineage>
</organism>
<evidence type="ECO:0000313" key="1">
    <source>
        <dbReference type="EMBL" id="UYP48530.1"/>
    </source>
</evidence>
<dbReference type="Proteomes" id="UP001208689">
    <property type="component" value="Chromosome"/>
</dbReference>
<dbReference type="EMBL" id="CP104013">
    <property type="protein sequence ID" value="UYP48530.1"/>
    <property type="molecule type" value="Genomic_DNA"/>
</dbReference>
<keyword evidence="2" id="KW-1185">Reference proteome</keyword>
<dbReference type="SUPFAM" id="SSF51658">
    <property type="entry name" value="Xylose isomerase-like"/>
    <property type="match status" value="1"/>
</dbReference>
<sequence>MYFKDKRQYFAGYELDSRVFVGDEAWISIFEIETYSFENIFTDLVLWVKKIHEAAQIPKHIGASFHFKKCNGFLVNQTFRERYLRVIENCKIPFQSLCHIPYRKDQLPPNSGFIPTLLKQMELCSLSKSKGIILHPPSNIEDTTEQFISQLTDQKVLKVLEDAPLYLCIENAQESGAYFQSLSNLIILRESLEIELKQIGKGHLISFFKFCFDTGHYLLYQQRDGNGEEEWMNHSEKFLPHVLVFHIHSNDGSSDQHLLPYTKADPPLKRLPFLYKAFFENCHRIMNWLEESEAEWKTEERFFVLEVNPSFTKKELISFWHRLGRRLKLISK</sequence>
<dbReference type="InterPro" id="IPR036237">
    <property type="entry name" value="Xyl_isomerase-like_sf"/>
</dbReference>
<evidence type="ECO:0000313" key="2">
    <source>
        <dbReference type="Proteomes" id="UP001208689"/>
    </source>
</evidence>
<gene>
    <name evidence="1" type="ORF">NEF87_004815</name>
</gene>
<dbReference type="Gene3D" id="3.20.20.150">
    <property type="entry name" value="Divalent-metal-dependent TIM barrel enzymes"/>
    <property type="match status" value="1"/>
</dbReference>
<protein>
    <recommendedName>
        <fullName evidence="3">Xylose isomerase-like TIM barrel domain-containing protein</fullName>
    </recommendedName>
</protein>
<reference evidence="1" key="1">
    <citation type="submission" date="2022-09" db="EMBL/GenBank/DDBJ databases">
        <title>Actin cytoskeleton and complex cell architecture in an #Asgard archaeon.</title>
        <authorList>
            <person name="Ponce Toledo R.I."/>
            <person name="Schleper C."/>
            <person name="Rodrigues Oliveira T."/>
            <person name="Wollweber F."/>
            <person name="Xu J."/>
            <person name="Rittmann S."/>
            <person name="Klingl A."/>
            <person name="Pilhofer M."/>
        </authorList>
    </citation>
    <scope>NUCLEOTIDE SEQUENCE</scope>
    <source>
        <strain evidence="1">B-35</strain>
    </source>
</reference>